<dbReference type="RefSeq" id="XP_049136757.1">
    <property type="nucleotide sequence ID" value="XM_049280800.1"/>
</dbReference>
<evidence type="ECO:0000256" key="1">
    <source>
        <dbReference type="SAM" id="MobiDB-lite"/>
    </source>
</evidence>
<feature type="compositionally biased region" description="Polar residues" evidence="1">
    <location>
        <begin position="313"/>
        <end position="343"/>
    </location>
</feature>
<name>A0A9Q8WA85_9PEZI</name>
<sequence length="357" mass="40451">MVFLSFQPLITGHIPTIALLSSAWSPACSPWLSGLETCEAQESRDQLCPAPSPGSKDCVALGAVDDPAAGRIGTGWKTAGGINHDGSRSIPKVFTHYQRWRLLYLVKIRSALLVGTSQMPIGNVPAVRFREIFTFEACRTYYRRRFVPRSLLRDQRQHGRDMRYFGRSSDSRELINQSPQLARDILLSQEGLAAKEIAFPFASVVAHWRTTKFWGKHPNFISPLSFLETLDLRPGFDETGIERRRARLGSDSQLKLYIMSPTYISGSILLNISTQYIINITTPKRCKSHSKTSRWLQTNRISHFKQNLTWPLSQNHQNTKSVQNKTEQMQKNSSQPNVWTLTTEELPEVGSNHQPPD</sequence>
<gene>
    <name evidence="2" type="ORF">CLUP02_01763</name>
</gene>
<proteinExistence type="predicted"/>
<evidence type="ECO:0000313" key="2">
    <source>
        <dbReference type="EMBL" id="UQC75110.1"/>
    </source>
</evidence>
<dbReference type="EMBL" id="CP019471">
    <property type="protein sequence ID" value="UQC75110.1"/>
    <property type="molecule type" value="Genomic_DNA"/>
</dbReference>
<evidence type="ECO:0000313" key="3">
    <source>
        <dbReference type="Proteomes" id="UP000830671"/>
    </source>
</evidence>
<dbReference type="Proteomes" id="UP000830671">
    <property type="component" value="Chromosome 1"/>
</dbReference>
<protein>
    <submittedName>
        <fullName evidence="2">Uncharacterized protein</fullName>
    </submittedName>
</protein>
<keyword evidence="3" id="KW-1185">Reference proteome</keyword>
<accession>A0A9Q8WA85</accession>
<dbReference type="KEGG" id="clup:CLUP02_01763"/>
<reference evidence="2" key="1">
    <citation type="journal article" date="2021" name="Mol. Plant Microbe Interact.">
        <title>Complete Genome Sequence of the Plant-Pathogenic Fungus Colletotrichum lupini.</title>
        <authorList>
            <person name="Baroncelli R."/>
            <person name="Pensec F."/>
            <person name="Da Lio D."/>
            <person name="Boufleur T."/>
            <person name="Vicente I."/>
            <person name="Sarrocco S."/>
            <person name="Picot A."/>
            <person name="Baraldi E."/>
            <person name="Sukno S."/>
            <person name="Thon M."/>
            <person name="Le Floch G."/>
        </authorList>
    </citation>
    <scope>NUCLEOTIDE SEQUENCE</scope>
    <source>
        <strain evidence="2">IMI 504893</strain>
    </source>
</reference>
<organism evidence="2 3">
    <name type="scientific">Colletotrichum lupini</name>
    <dbReference type="NCBI Taxonomy" id="145971"/>
    <lineage>
        <taxon>Eukaryota</taxon>
        <taxon>Fungi</taxon>
        <taxon>Dikarya</taxon>
        <taxon>Ascomycota</taxon>
        <taxon>Pezizomycotina</taxon>
        <taxon>Sordariomycetes</taxon>
        <taxon>Hypocreomycetidae</taxon>
        <taxon>Glomerellales</taxon>
        <taxon>Glomerellaceae</taxon>
        <taxon>Colletotrichum</taxon>
        <taxon>Colletotrichum acutatum species complex</taxon>
    </lineage>
</organism>
<dbReference type="AlphaFoldDB" id="A0A9Q8WA85"/>
<feature type="region of interest" description="Disordered" evidence="1">
    <location>
        <begin position="313"/>
        <end position="357"/>
    </location>
</feature>
<dbReference type="GeneID" id="73335810"/>